<dbReference type="Pfam" id="PF22706">
    <property type="entry name" value="Tex_central_region"/>
    <property type="match status" value="1"/>
</dbReference>
<dbReference type="Gene3D" id="1.10.10.2740">
    <property type="entry name" value="Spt6, Death-like domain"/>
    <property type="match status" value="1"/>
</dbReference>
<keyword evidence="6 7" id="KW-0539">Nucleus</keyword>
<feature type="region of interest" description="Disordered" evidence="9">
    <location>
        <begin position="1"/>
        <end position="160"/>
    </location>
</feature>
<dbReference type="GO" id="GO:0140673">
    <property type="term" value="P:transcription elongation-coupled chromatin remodeling"/>
    <property type="evidence" value="ECO:0007669"/>
    <property type="project" value="InterPro"/>
</dbReference>
<evidence type="ECO:0000256" key="9">
    <source>
        <dbReference type="SAM" id="MobiDB-lite"/>
    </source>
</evidence>
<feature type="domain" description="SH2" evidence="10">
    <location>
        <begin position="1337"/>
        <end position="1445"/>
    </location>
</feature>
<dbReference type="InterPro" id="IPR000980">
    <property type="entry name" value="SH2"/>
</dbReference>
<evidence type="ECO:0000313" key="12">
    <source>
        <dbReference type="Proteomes" id="UP000192578"/>
    </source>
</evidence>
<comment type="caution">
    <text evidence="11">The sequence shown here is derived from an EMBL/GenBank/DDBJ whole genome shotgun (WGS) entry which is preliminary data.</text>
</comment>
<feature type="compositionally biased region" description="Acidic residues" evidence="9">
    <location>
        <begin position="1"/>
        <end position="23"/>
    </location>
</feature>
<evidence type="ECO:0000256" key="6">
    <source>
        <dbReference type="ARBA" id="ARBA00023242"/>
    </source>
</evidence>
<feature type="compositionally biased region" description="Acidic residues" evidence="9">
    <location>
        <begin position="85"/>
        <end position="98"/>
    </location>
</feature>
<feature type="compositionally biased region" description="Polar residues" evidence="9">
    <location>
        <begin position="1647"/>
        <end position="1658"/>
    </location>
</feature>
<feature type="region of interest" description="Disordered" evidence="9">
    <location>
        <begin position="177"/>
        <end position="209"/>
    </location>
</feature>
<dbReference type="CDD" id="cd09928">
    <property type="entry name" value="SH2_Cterm_SPT6_like"/>
    <property type="match status" value="1"/>
</dbReference>
<dbReference type="SUPFAM" id="SSF47781">
    <property type="entry name" value="RuvA domain 2-like"/>
    <property type="match status" value="2"/>
</dbReference>
<evidence type="ECO:0000256" key="5">
    <source>
        <dbReference type="ARBA" id="ARBA00023163"/>
    </source>
</evidence>
<evidence type="ECO:0000256" key="3">
    <source>
        <dbReference type="ARBA" id="ARBA00009253"/>
    </source>
</evidence>
<comment type="subcellular location">
    <subcellularLocation>
        <location evidence="2">Chromosome</location>
    </subcellularLocation>
    <subcellularLocation>
        <location evidence="1 7">Nucleus</location>
    </subcellularLocation>
</comment>
<reference evidence="12" key="1">
    <citation type="submission" date="2017-01" db="EMBL/GenBank/DDBJ databases">
        <title>Comparative genomics of anhydrobiosis in the tardigrade Hypsibius dujardini.</title>
        <authorList>
            <person name="Yoshida Y."/>
            <person name="Koutsovoulos G."/>
            <person name="Laetsch D."/>
            <person name="Stevens L."/>
            <person name="Kumar S."/>
            <person name="Horikawa D."/>
            <person name="Ishino K."/>
            <person name="Komine S."/>
            <person name="Tomita M."/>
            <person name="Blaxter M."/>
            <person name="Arakawa K."/>
        </authorList>
    </citation>
    <scope>NUCLEOTIDE SEQUENCE [LARGE SCALE GENOMIC DNA]</scope>
    <source>
        <strain evidence="12">Z151</strain>
    </source>
</reference>
<dbReference type="InterPro" id="IPR017072">
    <property type="entry name" value="TF_Spt6"/>
</dbReference>
<dbReference type="Proteomes" id="UP000192578">
    <property type="component" value="Unassembled WGS sequence"/>
</dbReference>
<dbReference type="FunFam" id="1.10.10.2740:FF:000002">
    <property type="entry name" value="Transcription elongation factor Spt6"/>
    <property type="match status" value="1"/>
</dbReference>
<dbReference type="FunFam" id="3.30.505.10:FF:000056">
    <property type="entry name" value="Transcription elongation factor Spt6"/>
    <property type="match status" value="1"/>
</dbReference>
<dbReference type="SUPFAM" id="SSF158832">
    <property type="entry name" value="Tex N-terminal region-like"/>
    <property type="match status" value="1"/>
</dbReference>
<dbReference type="InterPro" id="IPR028231">
    <property type="entry name" value="Spt6_YqgF"/>
</dbReference>
<evidence type="ECO:0000256" key="7">
    <source>
        <dbReference type="PIRNR" id="PIRNR036947"/>
    </source>
</evidence>
<dbReference type="SUPFAM" id="SSF55550">
    <property type="entry name" value="SH2 domain"/>
    <property type="match status" value="1"/>
</dbReference>
<evidence type="ECO:0000256" key="1">
    <source>
        <dbReference type="ARBA" id="ARBA00004123"/>
    </source>
</evidence>
<dbReference type="CDD" id="cd09918">
    <property type="entry name" value="SH2_Nterm_SPT6_like"/>
    <property type="match status" value="1"/>
</dbReference>
<dbReference type="PANTHER" id="PTHR10145">
    <property type="entry name" value="TRANSCRIPTION ELONGATION FACTOR SPT6"/>
    <property type="match status" value="1"/>
</dbReference>
<sequence length="1710" mass="192680">MAEFMDDEVEDDPVDEDVQEDEEDRKRKRDDYEADEDLEDDGHDLLEENLGVKVKRGPKFHRVRAMEAAESDEETGGKKGRKDIEEELFGGVDDGEEEAAPRPDKVQQKRPSDRAPRLHAQDEDMQNLDNEEESDDDSFIVDDDGQPIHGSKARGARRYDDAALQEAQDIFGLDFDVEDLEEAENESDSEGEYEEEDEDGEVIRHTRRKKNRKSIMEVYEPSDLEHNLKTQQDNEIRLADQPERFQLRSIPVEAPKPPEKAAAELLEEARWIHRHLFDDSTLSNQRAAQKILRDLSPRAATSIKAPADGGWGIGGDSKAAVAVGLDTESRIMKIKEILEFIRVQSYEVQFIVTYRREHFEPEFTREDIQEIYERDLLWMQLQRRRVNLVKLMTKMQDYLQGVRLANPSSELEEGDEVSDEAIEQVRNATTLVELADLFSEFKMIFGRHLAGLHTFDVGKKPARAMKKEKPVKKEEFDEDGNAIVVEDEPEEDAADDDATAEEAAVTEADRAGHKRAVRSDPFFLYKQAGLHKFVEKFGITAAKLAENVEGMFQINEIESENTDPDVFAEAYLSTRCPTVADVQKGAVSMMAWLIAKNAHFRRVARRFFIEQAALVVQATARGLKEIDENHPCYGVKWLRDKPLRDLTDDQYLKIFQAKKEGLLEMKIQIPLDREGQSGKDLFMAKVIPLLTVDFFAKEVTAWNSLRVRALEKAMSEILYPAFEKEVHEQLLLEAKSFVKAQIRRKLFQSINVAPYIDAAEQRSKDEKWEEGPFDLSDGIRVMGIAFEDVRDAPGYAVVIDGYGEVLESVKLPNLMKMSAERGINRDDMEKLTDLFRDRKPHAIAIASETRKALDLKDALISALNVLPADEKGSRNSPPVEIVDNLLSILYQNSETGRMEFPNHPPVLRQAISVARRLWDPLLSFTQLYNMDEDILNLNFHPLQSQLAKEEFKAALQVEFVRRVNEVGVDLNRCISHPLTHGCVVQFVCGLGPRKAQHLMKIIKQNGVIVSRNQLVMICRLGPKVFVNCAGFIKINVDELSDTVTGEQYVEPLDASRIHPEAYEWARKMCVDALDLDETADGANPSDAVVEVLEKYAQNPDSDVLEALDLNAFADELKKLDLGDKLTTLHEIHDELRERFREKRAPYASPGTEQIFEMIVGEPITEYRKGRLLAPTVTGLDTRCGVHRLGMRCCTLRKCPTPMTGFVRAARTRLEKPEFVFDHQELNGGMDCKGYLCFVKVYLDNGVSGGIGLENLSDKQPIDIPQERVKRGMIIHARLLEDLDPAKFYGKFTCRSTHLVDKDNEYKPQRDRYYDVEAEQAAMERELRKRIKLVPKTNFLKRVIAHPAFKNVNFEEAEKYLSGAAVPAGEAVIRPSSKSNSKLTLSWKIANGILDHVDITEKDKENAFSLGRRLTIDDEEYDDLDEILARYVQPMATLVGDLVQHKYHVDSHGGQPGTTRPQQREVIDKWLREQKAAMPNRIPFCFSECVTAPRRFFLCHLPRDSVREEFLTVTPLGYTYRRQNFNTLNHLIKYFKDHFHEAPPAQMGSTPHGASVTPGTGMSLSGRTPGIAAINQAFKSLPPNVLERLQQAGGSTSRSTPNVFATPRTPQSQYNPNSLTPSGITPSGATPSGAAPWGKAAQMWQKAMTGQPSGNTPGTPGSIPATPGSVSTTTNWGAAAEAWVSGNMAPPPTAPPPKRPANPDSGDSSSR</sequence>
<evidence type="ECO:0000256" key="4">
    <source>
        <dbReference type="ARBA" id="ARBA00022454"/>
    </source>
</evidence>
<dbReference type="InterPro" id="IPR036860">
    <property type="entry name" value="SH2_dom_sf"/>
</dbReference>
<organism evidence="11 12">
    <name type="scientific">Hypsibius exemplaris</name>
    <name type="common">Freshwater tardigrade</name>
    <dbReference type="NCBI Taxonomy" id="2072580"/>
    <lineage>
        <taxon>Eukaryota</taxon>
        <taxon>Metazoa</taxon>
        <taxon>Ecdysozoa</taxon>
        <taxon>Tardigrada</taxon>
        <taxon>Eutardigrada</taxon>
        <taxon>Parachela</taxon>
        <taxon>Hypsibioidea</taxon>
        <taxon>Hypsibiidae</taxon>
        <taxon>Hypsibius</taxon>
    </lineage>
</organism>
<dbReference type="InterPro" id="IPR055179">
    <property type="entry name" value="Tex-like_central_region"/>
</dbReference>
<dbReference type="InterPro" id="IPR035018">
    <property type="entry name" value="Spt6_SH2_C"/>
</dbReference>
<dbReference type="OrthoDB" id="343921at2759"/>
<dbReference type="GO" id="GO:0003746">
    <property type="term" value="F:translation elongation factor activity"/>
    <property type="evidence" value="ECO:0007669"/>
    <property type="project" value="UniProtKB-KW"/>
</dbReference>
<dbReference type="EMBL" id="MTYJ01000177">
    <property type="protein sequence ID" value="OWA49907.1"/>
    <property type="molecule type" value="Genomic_DNA"/>
</dbReference>
<dbReference type="GO" id="GO:0003677">
    <property type="term" value="F:DNA binding"/>
    <property type="evidence" value="ECO:0007669"/>
    <property type="project" value="InterPro"/>
</dbReference>
<name>A0A9X6N8R2_HYPEX</name>
<evidence type="ECO:0000256" key="8">
    <source>
        <dbReference type="PROSITE-ProRule" id="PRU00191"/>
    </source>
</evidence>
<evidence type="ECO:0000256" key="2">
    <source>
        <dbReference type="ARBA" id="ARBA00004286"/>
    </source>
</evidence>
<dbReference type="GO" id="GO:0008023">
    <property type="term" value="C:transcription elongation factor complex"/>
    <property type="evidence" value="ECO:0007669"/>
    <property type="project" value="TreeGrafter"/>
</dbReference>
<dbReference type="InterPro" id="IPR042066">
    <property type="entry name" value="Spt6_death-like"/>
</dbReference>
<keyword evidence="4" id="KW-0158">Chromosome</keyword>
<feature type="compositionally biased region" description="Acidic residues" evidence="9">
    <location>
        <begin position="32"/>
        <end position="42"/>
    </location>
</feature>
<dbReference type="Pfam" id="PF14641">
    <property type="entry name" value="HTH_44"/>
    <property type="match status" value="1"/>
</dbReference>
<gene>
    <name evidence="11" type="ORF">BV898_14442</name>
</gene>
<dbReference type="InterPro" id="IPR023319">
    <property type="entry name" value="Tex-like_HTH_dom_sf"/>
</dbReference>
<dbReference type="InterPro" id="IPR028088">
    <property type="entry name" value="Spt6_HTH_DNA-bd_dom"/>
</dbReference>
<evidence type="ECO:0000259" key="10">
    <source>
        <dbReference type="PROSITE" id="PS50001"/>
    </source>
</evidence>
<dbReference type="InterPro" id="IPR035420">
    <property type="entry name" value="Spt6_SH2"/>
</dbReference>
<dbReference type="InterPro" id="IPR023323">
    <property type="entry name" value="Tex-like_dom_sf"/>
</dbReference>
<dbReference type="GO" id="GO:0005694">
    <property type="term" value="C:chromosome"/>
    <property type="evidence" value="ECO:0007669"/>
    <property type="project" value="UniProtKB-SubCell"/>
</dbReference>
<feature type="compositionally biased region" description="Acidic residues" evidence="9">
    <location>
        <begin position="177"/>
        <end position="200"/>
    </location>
</feature>
<feature type="compositionally biased region" description="Acidic residues" evidence="9">
    <location>
        <begin position="123"/>
        <end position="145"/>
    </location>
</feature>
<evidence type="ECO:0000313" key="11">
    <source>
        <dbReference type="EMBL" id="OWA49907.1"/>
    </source>
</evidence>
<dbReference type="InterPro" id="IPR032706">
    <property type="entry name" value="Spt6_HHH"/>
</dbReference>
<feature type="compositionally biased region" description="Basic residues" evidence="9">
    <location>
        <begin position="53"/>
        <end position="63"/>
    </location>
</feature>
<dbReference type="SUPFAM" id="SSF53098">
    <property type="entry name" value="Ribonuclease H-like"/>
    <property type="match status" value="1"/>
</dbReference>
<feature type="compositionally biased region" description="Pro residues" evidence="9">
    <location>
        <begin position="1688"/>
        <end position="1699"/>
    </location>
</feature>
<keyword evidence="11" id="KW-0648">Protein biosynthesis</keyword>
<feature type="compositionally biased region" description="Polar residues" evidence="9">
    <location>
        <begin position="1591"/>
        <end position="1629"/>
    </location>
</feature>
<dbReference type="InterPro" id="IPR010994">
    <property type="entry name" value="RuvA_2-like"/>
</dbReference>
<keyword evidence="8" id="KW-0727">SH2 domain</keyword>
<proteinExistence type="inferred from homology"/>
<feature type="compositionally biased region" description="Basic and acidic residues" evidence="9">
    <location>
        <begin position="99"/>
        <end position="122"/>
    </location>
</feature>
<feature type="region of interest" description="Disordered" evidence="9">
    <location>
        <begin position="466"/>
        <end position="497"/>
    </location>
</feature>
<dbReference type="Gene3D" id="1.10.3500.10">
    <property type="entry name" value="Tex N-terminal region-like"/>
    <property type="match status" value="1"/>
</dbReference>
<feature type="compositionally biased region" description="Acidic residues" evidence="9">
    <location>
        <begin position="476"/>
        <end position="497"/>
    </location>
</feature>
<dbReference type="Gene3D" id="1.10.10.650">
    <property type="entry name" value="RuvA domain 2-like"/>
    <property type="match status" value="1"/>
</dbReference>
<keyword evidence="5 7" id="KW-0804">Transcription</keyword>
<dbReference type="Gene3D" id="1.10.150.850">
    <property type="entry name" value="Spt6, helix-hairpin-helix domain"/>
    <property type="match status" value="1"/>
</dbReference>
<dbReference type="Gene3D" id="2.40.50.140">
    <property type="entry name" value="Nucleic acid-binding proteins"/>
    <property type="match status" value="1"/>
</dbReference>
<dbReference type="InterPro" id="IPR012337">
    <property type="entry name" value="RNaseH-like_sf"/>
</dbReference>
<dbReference type="Gene3D" id="3.30.505.10">
    <property type="entry name" value="SH2 domain"/>
    <property type="match status" value="2"/>
</dbReference>
<dbReference type="PIRSF" id="PIRSF036947">
    <property type="entry name" value="Spt6"/>
    <property type="match status" value="1"/>
</dbReference>
<dbReference type="Pfam" id="PF14639">
    <property type="entry name" value="YqgF"/>
    <property type="match status" value="1"/>
</dbReference>
<dbReference type="Pfam" id="PF14632">
    <property type="entry name" value="SPT6_acidic"/>
    <property type="match status" value="1"/>
</dbReference>
<dbReference type="InterPro" id="IPR028083">
    <property type="entry name" value="Spt6_acidic_N_dom"/>
</dbReference>
<comment type="function">
    <text evidence="7">Histone H3-H4 chaperone that plays a role in maintenance of chromatin structure during RNA polymerase II transcription elongation.</text>
</comment>
<dbReference type="PANTHER" id="PTHR10145:SF6">
    <property type="entry name" value="TRANSCRIPTION ELONGATION FACTOR SPT6"/>
    <property type="match status" value="1"/>
</dbReference>
<protein>
    <submittedName>
        <fullName evidence="11">Transcription elongation factor SPT6</fullName>
    </submittedName>
</protein>
<feature type="compositionally biased region" description="Basic and acidic residues" evidence="9">
    <location>
        <begin position="466"/>
        <end position="475"/>
    </location>
</feature>
<dbReference type="GO" id="GO:0034728">
    <property type="term" value="P:nucleosome organization"/>
    <property type="evidence" value="ECO:0007669"/>
    <property type="project" value="TreeGrafter"/>
</dbReference>
<dbReference type="Pfam" id="PF14633">
    <property type="entry name" value="SH2_2"/>
    <property type="match status" value="1"/>
</dbReference>
<feature type="region of interest" description="Disordered" evidence="9">
    <location>
        <begin position="1590"/>
        <end position="1710"/>
    </location>
</feature>
<keyword evidence="11" id="KW-0251">Elongation factor</keyword>
<dbReference type="InterPro" id="IPR035019">
    <property type="entry name" value="Spt6_SH2_N"/>
</dbReference>
<comment type="similarity">
    <text evidence="3 7">Belongs to the SPT6 family.</text>
</comment>
<dbReference type="InterPro" id="IPR037027">
    <property type="entry name" value="YqgF/RNaseH-like_dom_sf"/>
</dbReference>
<dbReference type="GO" id="GO:0031491">
    <property type="term" value="F:nucleosome binding"/>
    <property type="evidence" value="ECO:0007669"/>
    <property type="project" value="TreeGrafter"/>
</dbReference>
<dbReference type="Pfam" id="PF14635">
    <property type="entry name" value="HHH_7"/>
    <property type="match status" value="1"/>
</dbReference>
<dbReference type="GO" id="GO:0042393">
    <property type="term" value="F:histone binding"/>
    <property type="evidence" value="ECO:0007669"/>
    <property type="project" value="TreeGrafter"/>
</dbReference>
<keyword evidence="12" id="KW-1185">Reference proteome</keyword>
<dbReference type="PROSITE" id="PS50001">
    <property type="entry name" value="SH2"/>
    <property type="match status" value="1"/>
</dbReference>
<dbReference type="InterPro" id="IPR012340">
    <property type="entry name" value="NA-bd_OB-fold"/>
</dbReference>
<dbReference type="Gene3D" id="3.30.420.140">
    <property type="entry name" value="YqgF/RNase H-like domain"/>
    <property type="match status" value="1"/>
</dbReference>
<accession>A0A9X6N8R2</accession>